<sequence length="213" mass="24085">MTDKGSHVRWRASYRTWGSAIEERWDAVRVDGSPVAAAQQHAPSEALAQNLRLQGQYLDRETGLHYNTFRYYDPDMGRFISPDPIGLAGGLNLQQYAVNPLSWIDPWGLNAQPETAAQFEERISRMPPSERVGAVRGKVAKVARKNGWEFDSKISRANNRDVYRTPEGDLRAADTQHGRIEHTDSKGRHMGEFDIEGKQTKIPDKSGKHNLRC</sequence>
<keyword evidence="3" id="KW-1185">Reference proteome</keyword>
<protein>
    <submittedName>
        <fullName evidence="2">RHS repeat-associated core domain-containing protein</fullName>
    </submittedName>
</protein>
<dbReference type="NCBIfam" id="TIGR03696">
    <property type="entry name" value="Rhs_assc_core"/>
    <property type="match status" value="1"/>
</dbReference>
<dbReference type="STRING" id="32040.SAMN04489710_106345"/>
<feature type="compositionally biased region" description="Basic and acidic residues" evidence="1">
    <location>
        <begin position="194"/>
        <end position="207"/>
    </location>
</feature>
<evidence type="ECO:0000313" key="2">
    <source>
        <dbReference type="EMBL" id="SFD82660.1"/>
    </source>
</evidence>
<dbReference type="GO" id="GO:0003723">
    <property type="term" value="F:RNA binding"/>
    <property type="evidence" value="ECO:0007669"/>
    <property type="project" value="InterPro"/>
</dbReference>
<dbReference type="OrthoDB" id="8821475at2"/>
<dbReference type="EMBL" id="FOMQ01000006">
    <property type="protein sequence ID" value="SFD82660.1"/>
    <property type="molecule type" value="Genomic_DNA"/>
</dbReference>
<dbReference type="PANTHER" id="PTHR32305">
    <property type="match status" value="1"/>
</dbReference>
<accession>A0A1I1VQ59</accession>
<dbReference type="AlphaFoldDB" id="A0A1I1VQ59"/>
<organism evidence="2 3">
    <name type="scientific">Paracidovorax konjaci</name>
    <dbReference type="NCBI Taxonomy" id="32040"/>
    <lineage>
        <taxon>Bacteria</taxon>
        <taxon>Pseudomonadati</taxon>
        <taxon>Pseudomonadota</taxon>
        <taxon>Betaproteobacteria</taxon>
        <taxon>Burkholderiales</taxon>
        <taxon>Comamonadaceae</taxon>
        <taxon>Paracidovorax</taxon>
    </lineage>
</organism>
<evidence type="ECO:0000313" key="3">
    <source>
        <dbReference type="Proteomes" id="UP000199517"/>
    </source>
</evidence>
<reference evidence="3" key="1">
    <citation type="submission" date="2016-10" db="EMBL/GenBank/DDBJ databases">
        <authorList>
            <person name="Varghese N."/>
            <person name="Submissions S."/>
        </authorList>
    </citation>
    <scope>NUCLEOTIDE SEQUENCE [LARGE SCALE GENOMIC DNA]</scope>
    <source>
        <strain evidence="3">DSM 7481</strain>
    </source>
</reference>
<dbReference type="InterPro" id="IPR022385">
    <property type="entry name" value="Rhs_assc_core"/>
</dbReference>
<feature type="region of interest" description="Disordered" evidence="1">
    <location>
        <begin position="194"/>
        <end position="213"/>
    </location>
</feature>
<dbReference type="InterPro" id="IPR050708">
    <property type="entry name" value="T6SS_VgrG/RHS"/>
</dbReference>
<dbReference type="SUPFAM" id="SSF63840">
    <property type="entry name" value="Ribonuclease domain of colicin E3"/>
    <property type="match status" value="1"/>
</dbReference>
<proteinExistence type="predicted"/>
<name>A0A1I1VQ59_9BURK</name>
<dbReference type="PANTHER" id="PTHR32305:SF15">
    <property type="entry name" value="PROTEIN RHSA-RELATED"/>
    <property type="match status" value="1"/>
</dbReference>
<dbReference type="InterPro" id="IPR036725">
    <property type="entry name" value="ColE3_ribonuclease_sf"/>
</dbReference>
<dbReference type="GO" id="GO:0043022">
    <property type="term" value="F:ribosome binding"/>
    <property type="evidence" value="ECO:0007669"/>
    <property type="project" value="InterPro"/>
</dbReference>
<dbReference type="Gene3D" id="3.10.380.10">
    <property type="entry name" value="Colicin E3-like ribonuclease domain"/>
    <property type="match status" value="1"/>
</dbReference>
<gene>
    <name evidence="2" type="ORF">SAMN04489710_106345</name>
</gene>
<dbReference type="GO" id="GO:0016788">
    <property type="term" value="F:hydrolase activity, acting on ester bonds"/>
    <property type="evidence" value="ECO:0007669"/>
    <property type="project" value="InterPro"/>
</dbReference>
<evidence type="ECO:0000256" key="1">
    <source>
        <dbReference type="SAM" id="MobiDB-lite"/>
    </source>
</evidence>
<dbReference type="Proteomes" id="UP000199517">
    <property type="component" value="Unassembled WGS sequence"/>
</dbReference>
<dbReference type="Gene3D" id="2.180.10.10">
    <property type="entry name" value="RHS repeat-associated core"/>
    <property type="match status" value="1"/>
</dbReference>